<dbReference type="AlphaFoldDB" id="A0AAD1SKK8"/>
<evidence type="ECO:0000256" key="1">
    <source>
        <dbReference type="SAM" id="MobiDB-lite"/>
    </source>
</evidence>
<feature type="region of interest" description="Disordered" evidence="1">
    <location>
        <begin position="43"/>
        <end position="108"/>
    </location>
</feature>
<organism evidence="2 3">
    <name type="scientific">Pelobates cultripes</name>
    <name type="common">Western spadefoot toad</name>
    <dbReference type="NCBI Taxonomy" id="61616"/>
    <lineage>
        <taxon>Eukaryota</taxon>
        <taxon>Metazoa</taxon>
        <taxon>Chordata</taxon>
        <taxon>Craniata</taxon>
        <taxon>Vertebrata</taxon>
        <taxon>Euteleostomi</taxon>
        <taxon>Amphibia</taxon>
        <taxon>Batrachia</taxon>
        <taxon>Anura</taxon>
        <taxon>Pelobatoidea</taxon>
        <taxon>Pelobatidae</taxon>
        <taxon>Pelobates</taxon>
    </lineage>
</organism>
<evidence type="ECO:0000313" key="2">
    <source>
        <dbReference type="EMBL" id="CAH2301587.1"/>
    </source>
</evidence>
<sequence length="108" mass="11966">MADTQSCGISGQSEQSRNTKDSLTTHLDELFEAFWARITAQREAEQSKLLENRSTEGQQGNIDRSGTRLPSGKAVNKQSKNLHTSPSGPRATRGSTPEHRPCRRRPTC</sequence>
<evidence type="ECO:0000313" key="3">
    <source>
        <dbReference type="Proteomes" id="UP001295444"/>
    </source>
</evidence>
<protein>
    <submittedName>
        <fullName evidence="2">Uncharacterized protein</fullName>
    </submittedName>
</protein>
<dbReference type="Proteomes" id="UP001295444">
    <property type="component" value="Chromosome 06"/>
</dbReference>
<keyword evidence="3" id="KW-1185">Reference proteome</keyword>
<feature type="compositionally biased region" description="Polar residues" evidence="1">
    <location>
        <begin position="76"/>
        <end position="87"/>
    </location>
</feature>
<name>A0AAD1SKK8_PELCU</name>
<proteinExistence type="predicted"/>
<dbReference type="EMBL" id="OW240917">
    <property type="protein sequence ID" value="CAH2301587.1"/>
    <property type="molecule type" value="Genomic_DNA"/>
</dbReference>
<reference evidence="2" key="1">
    <citation type="submission" date="2022-03" db="EMBL/GenBank/DDBJ databases">
        <authorList>
            <person name="Alioto T."/>
            <person name="Alioto T."/>
            <person name="Gomez Garrido J."/>
        </authorList>
    </citation>
    <scope>NUCLEOTIDE SEQUENCE</scope>
</reference>
<feature type="region of interest" description="Disordered" evidence="1">
    <location>
        <begin position="1"/>
        <end position="21"/>
    </location>
</feature>
<gene>
    <name evidence="2" type="ORF">PECUL_23A059255</name>
</gene>
<feature type="compositionally biased region" description="Polar residues" evidence="1">
    <location>
        <begin position="55"/>
        <end position="64"/>
    </location>
</feature>
<accession>A0AAD1SKK8</accession>
<feature type="compositionally biased region" description="Basic and acidic residues" evidence="1">
    <location>
        <begin position="43"/>
        <end position="54"/>
    </location>
</feature>